<feature type="region of interest" description="Disordered" evidence="1">
    <location>
        <begin position="30"/>
        <end position="84"/>
    </location>
</feature>
<dbReference type="WormBase" id="Bm12970">
    <property type="protein sequence ID" value="BM45441"/>
    <property type="gene ID" value="WBGene00233231"/>
</dbReference>
<evidence type="ECO:0000256" key="1">
    <source>
        <dbReference type="SAM" id="MobiDB-lite"/>
    </source>
</evidence>
<sequence length="192" mass="21038">MSYRVEVFNICVFFQSVCVEHSLHRPKERNEFVGGGGRPQPATSSPAFTHSGGGLEDGVGEGWEGTDNDNNDDDNDDKNDGGEVDGCGNRNKHWFSRLFGFCGSIGNKSLKTLCFTGRLCQDNTEIKIADQTAENVGWFDEPFSKDISAAMLALADKKLLVFAEQTKGLLPHFHTVDLTTGNARISSNFNLI</sequence>
<gene>
    <name evidence="2 3" type="ORF">Bm12970</name>
    <name evidence="2" type="ORF">BM_Bm12970</name>
</gene>
<protein>
    <submittedName>
        <fullName evidence="2">Bm12970</fullName>
    </submittedName>
</protein>
<feature type="compositionally biased region" description="Gly residues" evidence="1">
    <location>
        <begin position="51"/>
        <end position="63"/>
    </location>
</feature>
<accession>A0A0I9N813</accession>
<reference evidence="2" key="2">
    <citation type="submission" date="2012-12" db="EMBL/GenBank/DDBJ databases">
        <authorList>
            <person name="Gao Y.W."/>
            <person name="Fan S.T."/>
            <person name="Sun H.T."/>
            <person name="Wang Z."/>
            <person name="Gao X.L."/>
            <person name="Li Y.G."/>
            <person name="Wang T.C."/>
            <person name="Zhang K."/>
            <person name="Xu W.W."/>
            <person name="Yu Z.J."/>
            <person name="Xia X.Z."/>
        </authorList>
    </citation>
    <scope>NUCLEOTIDE SEQUENCE</scope>
    <source>
        <strain evidence="2">FR3</strain>
    </source>
</reference>
<organism evidence="2">
    <name type="scientific">Brugia malayi</name>
    <name type="common">Filarial nematode worm</name>
    <dbReference type="NCBI Taxonomy" id="6279"/>
    <lineage>
        <taxon>Eukaryota</taxon>
        <taxon>Metazoa</taxon>
        <taxon>Ecdysozoa</taxon>
        <taxon>Nematoda</taxon>
        <taxon>Chromadorea</taxon>
        <taxon>Rhabditida</taxon>
        <taxon>Spirurina</taxon>
        <taxon>Spiruromorpha</taxon>
        <taxon>Filarioidea</taxon>
        <taxon>Onchocercidae</taxon>
        <taxon>Brugia</taxon>
    </lineage>
</organism>
<proteinExistence type="predicted"/>
<evidence type="ECO:0000313" key="3">
    <source>
        <dbReference type="WormBase" id="Bm12970"/>
    </source>
</evidence>
<dbReference type="EMBL" id="LN857024">
    <property type="protein sequence ID" value="CTP82126.1"/>
    <property type="molecule type" value="Genomic_DNA"/>
</dbReference>
<dbReference type="AlphaFoldDB" id="A0A0I9N813"/>
<name>A0A0I9N813_BRUMA</name>
<evidence type="ECO:0000313" key="2">
    <source>
        <dbReference type="EMBL" id="CTP82126.1"/>
    </source>
</evidence>
<feature type="compositionally biased region" description="Acidic residues" evidence="1">
    <location>
        <begin position="64"/>
        <end position="77"/>
    </location>
</feature>
<reference evidence="2" key="1">
    <citation type="journal article" date="2007" name="Science">
        <title>Draft genome of the filarial nematode parasite Brugia malayi.</title>
        <authorList>
            <person name="Ghedin E."/>
            <person name="Wang S."/>
            <person name="Spiro D."/>
            <person name="Caler E."/>
            <person name="Zhao Q."/>
            <person name="Crabtree J."/>
            <person name="Allen J.E."/>
            <person name="Delcher A.L."/>
            <person name="Guiliano D.B."/>
            <person name="Miranda-Saavedra D."/>
            <person name="Angiuoli S.V."/>
            <person name="Creasy T."/>
            <person name="Amedeo P."/>
            <person name="Haas B."/>
            <person name="El-Sayed N.M."/>
            <person name="Wortman J.R."/>
            <person name="Feldblyum T."/>
            <person name="Tallon L."/>
            <person name="Schatz M."/>
            <person name="Shumway M."/>
            <person name="Koo H."/>
            <person name="Salzberg S.L."/>
            <person name="Schobel S."/>
            <person name="Pertea M."/>
            <person name="Pop M."/>
            <person name="White O."/>
            <person name="Barton G.J."/>
            <person name="Carlow C.K."/>
            <person name="Crawford M.J."/>
            <person name="Daub J."/>
            <person name="Dimmic M.W."/>
            <person name="Estes C.F."/>
            <person name="Foster J.M."/>
            <person name="Ganatra M."/>
            <person name="Gregory W.F."/>
            <person name="Johnson N.M."/>
            <person name="Jin J."/>
            <person name="Komuniecki R."/>
            <person name="Korf I."/>
            <person name="Kumar S."/>
            <person name="Laney S."/>
            <person name="Li B.W."/>
            <person name="Li W."/>
            <person name="Lindblom T.H."/>
            <person name="Lustigman S."/>
            <person name="Ma D."/>
            <person name="Maina C.V."/>
            <person name="Martin D.M."/>
            <person name="McCarter J.P."/>
            <person name="McReynolds L."/>
            <person name="Mitreva M."/>
            <person name="Nutman T.B."/>
            <person name="Parkinson J."/>
            <person name="Peregrin-Alvarez J.M."/>
            <person name="Poole C."/>
            <person name="Ren Q."/>
            <person name="Saunders L."/>
            <person name="Sluder A.E."/>
            <person name="Smith K."/>
            <person name="Stanke M."/>
            <person name="Unnasch T.R."/>
            <person name="Ware J."/>
            <person name="Wei A.D."/>
            <person name="Weil G."/>
            <person name="Williams D.J."/>
            <person name="Zhang Y."/>
            <person name="Williams S.A."/>
            <person name="Fraser-Liggett C."/>
            <person name="Slatko B."/>
            <person name="Blaxter M.L."/>
            <person name="Scott A.L."/>
        </authorList>
    </citation>
    <scope>NUCLEOTIDE SEQUENCE</scope>
    <source>
        <strain evidence="2">FR3</strain>
    </source>
</reference>